<dbReference type="InterPro" id="IPR027417">
    <property type="entry name" value="P-loop_NTPase"/>
</dbReference>
<sequence>MTQLSFDLEFRPAYGREDYFVGPSNQTAIDFIDKWPDWGRVPFLIVYGDEGSGKKHLASVWQDKSNAGVLDARTFRETSLEEIISTPRDLIIHQLHLLIGDAESEEKLFHIYNHFFNSTPGRYVLLTSRFAPSELDIELPDLASRLRGATSFRIKSPDDEILLQVLGKQLNDKGFQVTEDLLKYALLRMDRNWAMPRKLADTISRISLETKKGLSRKLIQEALINIEQQPGESREVFIPPAIGKLNHS</sequence>
<accession>A0A2W5FTD4</accession>
<evidence type="ECO:0000313" key="1">
    <source>
        <dbReference type="EMBL" id="PZP57040.1"/>
    </source>
</evidence>
<dbReference type="Gene3D" id="1.10.8.60">
    <property type="match status" value="1"/>
</dbReference>
<organism evidence="1 2">
    <name type="scientific">Micavibrio aeruginosavorus</name>
    <dbReference type="NCBI Taxonomy" id="349221"/>
    <lineage>
        <taxon>Bacteria</taxon>
        <taxon>Pseudomonadati</taxon>
        <taxon>Bdellovibrionota</taxon>
        <taxon>Bdellovibrionia</taxon>
        <taxon>Bdellovibrionales</taxon>
        <taxon>Pseudobdellovibrionaceae</taxon>
        <taxon>Micavibrio</taxon>
    </lineage>
</organism>
<protein>
    <submittedName>
        <fullName evidence="1">Uncharacterized protein</fullName>
    </submittedName>
</protein>
<comment type="caution">
    <text evidence="1">The sequence shown here is derived from an EMBL/GenBank/DDBJ whole genome shotgun (WGS) entry which is preliminary data.</text>
</comment>
<dbReference type="SUPFAM" id="SSF52540">
    <property type="entry name" value="P-loop containing nucleoside triphosphate hydrolases"/>
    <property type="match status" value="1"/>
</dbReference>
<evidence type="ECO:0000313" key="2">
    <source>
        <dbReference type="Proteomes" id="UP000249739"/>
    </source>
</evidence>
<dbReference type="GO" id="GO:0003688">
    <property type="term" value="F:DNA replication origin binding"/>
    <property type="evidence" value="ECO:0007669"/>
    <property type="project" value="TreeGrafter"/>
</dbReference>
<dbReference type="GO" id="GO:0006270">
    <property type="term" value="P:DNA replication initiation"/>
    <property type="evidence" value="ECO:0007669"/>
    <property type="project" value="TreeGrafter"/>
</dbReference>
<reference evidence="1 2" key="1">
    <citation type="submission" date="2017-08" db="EMBL/GenBank/DDBJ databases">
        <title>Infants hospitalized years apart are colonized by the same room-sourced microbial strains.</title>
        <authorList>
            <person name="Brooks B."/>
            <person name="Olm M.R."/>
            <person name="Firek B.A."/>
            <person name="Baker R."/>
            <person name="Thomas B.C."/>
            <person name="Morowitz M.J."/>
            <person name="Banfield J.F."/>
        </authorList>
    </citation>
    <scope>NUCLEOTIDE SEQUENCE [LARGE SCALE GENOMIC DNA]</scope>
    <source>
        <strain evidence="1">S2_006_000_R2_64</strain>
    </source>
</reference>
<dbReference type="Proteomes" id="UP000249739">
    <property type="component" value="Unassembled WGS sequence"/>
</dbReference>
<dbReference type="PANTHER" id="PTHR30050">
    <property type="entry name" value="CHROMOSOMAL REPLICATION INITIATOR PROTEIN DNAA"/>
    <property type="match status" value="1"/>
</dbReference>
<proteinExistence type="predicted"/>
<dbReference type="PANTHER" id="PTHR30050:SF5">
    <property type="entry name" value="DNAA REGULATORY INACTIVATOR HDA"/>
    <property type="match status" value="1"/>
</dbReference>
<name>A0A2W5FTD4_9BACT</name>
<gene>
    <name evidence="1" type="ORF">DI586_01745</name>
</gene>
<dbReference type="AlphaFoldDB" id="A0A2W5FTD4"/>
<dbReference type="EMBL" id="QFOT01000009">
    <property type="protein sequence ID" value="PZP57040.1"/>
    <property type="molecule type" value="Genomic_DNA"/>
</dbReference>
<dbReference type="Gene3D" id="3.40.50.300">
    <property type="entry name" value="P-loop containing nucleotide triphosphate hydrolases"/>
    <property type="match status" value="1"/>
</dbReference>
<dbReference type="GO" id="GO:0005886">
    <property type="term" value="C:plasma membrane"/>
    <property type="evidence" value="ECO:0007669"/>
    <property type="project" value="TreeGrafter"/>
</dbReference>